<dbReference type="PRINTS" id="PR00396">
    <property type="entry name" value="SHIGARICIN"/>
</dbReference>
<dbReference type="Gramene" id="TraesKAR3B01G0543660.1">
    <property type="protein sequence ID" value="cds.TraesKAR3B01G0543660.1"/>
    <property type="gene ID" value="TraesKAR3B01G0543660"/>
</dbReference>
<feature type="chain" id="PRO_5043174333" description="Ribosome-inactivating protein" evidence="4">
    <location>
        <begin position="31"/>
        <end position="601"/>
    </location>
</feature>
<evidence type="ECO:0000256" key="4">
    <source>
        <dbReference type="SAM" id="SignalP"/>
    </source>
</evidence>
<dbReference type="PROSITE" id="PS50231">
    <property type="entry name" value="RICIN_B_LECTIN"/>
    <property type="match status" value="2"/>
</dbReference>
<keyword evidence="3" id="KW-0611">Plant defense</keyword>
<dbReference type="RefSeq" id="XP_044346477.1">
    <property type="nucleotide sequence ID" value="XM_044490542.1"/>
</dbReference>
<keyword evidence="7" id="KW-1185">Reference proteome</keyword>
<dbReference type="GO" id="GO:0006952">
    <property type="term" value="P:defense response"/>
    <property type="evidence" value="ECO:0007669"/>
    <property type="project" value="UniProtKB-KW"/>
</dbReference>
<proteinExistence type="inferred from homology"/>
<dbReference type="CDD" id="cd23444">
    <property type="entry name" value="beta-trefoil_Ricin_RIPs_II_rpt2"/>
    <property type="match status" value="1"/>
</dbReference>
<dbReference type="Pfam" id="PF00161">
    <property type="entry name" value="RIP"/>
    <property type="match status" value="1"/>
</dbReference>
<dbReference type="AlphaFoldDB" id="A0A3B6FYZ0"/>
<dbReference type="CDD" id="cd23443">
    <property type="entry name" value="beta-trefoil_Ricin_RIPs_II_rpt1"/>
    <property type="match status" value="1"/>
</dbReference>
<dbReference type="InterPro" id="IPR000772">
    <property type="entry name" value="Ricin_B_lectin"/>
</dbReference>
<dbReference type="OrthoDB" id="635641at2759"/>
<dbReference type="Pfam" id="PF00652">
    <property type="entry name" value="Ricin_B_lectin"/>
    <property type="match status" value="2"/>
</dbReference>
<dbReference type="InterPro" id="IPR001574">
    <property type="entry name" value="Ribosome_inactivat_prot"/>
</dbReference>
<dbReference type="SUPFAM" id="SSF56371">
    <property type="entry name" value="Ribosome inactivating proteins (RIP)"/>
    <property type="match status" value="1"/>
</dbReference>
<dbReference type="GO" id="GO:0030598">
    <property type="term" value="F:rRNA N-glycosylase activity"/>
    <property type="evidence" value="ECO:0007669"/>
    <property type="project" value="UniProtKB-EC"/>
</dbReference>
<dbReference type="SUPFAM" id="SSF50370">
    <property type="entry name" value="Ricin B-like lectins"/>
    <property type="match status" value="2"/>
</dbReference>
<sequence length="601" mass="67521">MKRGNSNTVKLLSSILVLVVLVLLTGSVRSDTCLNTVKEDSKLGAPNYSGVIYTVDTTSPDAYRKMIARLRELLTRRGEYRQGVPILPEQTSVPDSQRYILLEIIVAGTPRGVTFAIDVTNVYIVGYLVGSTRYFFMEAPARAEELLFTVAATQTSPTRRSSNYAKLEQNAGAPRRAIPLGLPSLADAIRTLVTTRPEDARSHLVVIQMVSEAVRYWEIELNVLQAANNANPSFLPDTRMIDLENNWSALSLQIQTSDAFAFQRPITIGDEVADNVQSAVIRGMFLMLFRCARPRRDLQMPMEEVRRKRLIGPGTEILRRDLGLSIDPPPVQKDDDTCKHLADSRSRIMGRDGLCVEVQGFNYSDRNPVILFACRSGDFAKQLWNFRTDGRIVSFGKCLAASGVTPRSTVVIHECETIHESAVRWEMSNSGTLSNRASGLALHAASGSGRPLTLQRDISSSFQAWQSTNIITPVDVYIQGENNRCIYYNGGTNTYVEGCRNDYSRQKWRLYPDSTIRPIEWLNGCLELSTFVEHPRYNFIQLGHCNNHPEYHRWIFTQGCIMNLYSSLVVDEDRDYPAEGWLKAAPFQGGLNQIWKLVFVS</sequence>
<dbReference type="OMA" id="CERWVFR"/>
<dbReference type="Proteomes" id="UP000019116">
    <property type="component" value="Chromosome 3B"/>
</dbReference>
<keyword evidence="1" id="KW-1015">Disulfide bond</keyword>
<feature type="domain" description="Ricin B lectin" evidence="5">
    <location>
        <begin position="473"/>
        <end position="598"/>
    </location>
</feature>
<dbReference type="InterPro" id="IPR016138">
    <property type="entry name" value="Ribosome_inactivat_prot_sub1"/>
</dbReference>
<evidence type="ECO:0000256" key="2">
    <source>
        <dbReference type="ARBA" id="ARBA00023180"/>
    </source>
</evidence>
<keyword evidence="2" id="KW-0325">Glycoprotein</keyword>
<organism evidence="6">
    <name type="scientific">Triticum aestivum</name>
    <name type="common">Wheat</name>
    <dbReference type="NCBI Taxonomy" id="4565"/>
    <lineage>
        <taxon>Eukaryota</taxon>
        <taxon>Viridiplantae</taxon>
        <taxon>Streptophyta</taxon>
        <taxon>Embryophyta</taxon>
        <taxon>Tracheophyta</taxon>
        <taxon>Spermatophyta</taxon>
        <taxon>Magnoliopsida</taxon>
        <taxon>Liliopsida</taxon>
        <taxon>Poales</taxon>
        <taxon>Poaceae</taxon>
        <taxon>BOP clade</taxon>
        <taxon>Pooideae</taxon>
        <taxon>Triticodae</taxon>
        <taxon>Triticeae</taxon>
        <taxon>Triticinae</taxon>
        <taxon>Triticum</taxon>
    </lineage>
</organism>
<dbReference type="GO" id="GO:0090729">
    <property type="term" value="F:toxin activity"/>
    <property type="evidence" value="ECO:0007669"/>
    <property type="project" value="UniProtKB-KW"/>
</dbReference>
<dbReference type="InterPro" id="IPR036041">
    <property type="entry name" value="Ribosome-inact_prot_sf"/>
</dbReference>
<dbReference type="SMART" id="SM00458">
    <property type="entry name" value="RICIN"/>
    <property type="match status" value="2"/>
</dbReference>
<evidence type="ECO:0000259" key="5">
    <source>
        <dbReference type="SMART" id="SM00458"/>
    </source>
</evidence>
<protein>
    <recommendedName>
        <fullName evidence="3">Ribosome-inactivating protein</fullName>
    </recommendedName>
    <component>
        <recommendedName>
            <fullName evidence="3">Ribosome-inactivating protein chain A</fullName>
        </recommendedName>
        <alternativeName>
            <fullName evidence="3">rRNA N-glycosidase</fullName>
            <ecNumber evidence="3">3.2.2.22</ecNumber>
        </alternativeName>
    </component>
    <component>
        <recommendedName>
            <fullName evidence="3">Ribosome-inactivating protein chain B</fullName>
        </recommendedName>
    </component>
</protein>
<name>A0A3B6FYZ0_WHEAT</name>
<gene>
    <name evidence="6" type="primary">LOC123068011</name>
</gene>
<dbReference type="InterPro" id="IPR017989">
    <property type="entry name" value="Ribosome_inactivat_1/2"/>
</dbReference>
<dbReference type="InterPro" id="IPR016139">
    <property type="entry name" value="Ribosome_inactivat_prot_sub2"/>
</dbReference>
<feature type="signal peptide" evidence="4">
    <location>
        <begin position="1"/>
        <end position="30"/>
    </location>
</feature>
<dbReference type="InterPro" id="IPR035992">
    <property type="entry name" value="Ricin_B-like_lectins"/>
</dbReference>
<evidence type="ECO:0000256" key="1">
    <source>
        <dbReference type="ARBA" id="ARBA00023157"/>
    </source>
</evidence>
<dbReference type="Gramene" id="TraesCS3B03G1429200.1">
    <property type="protein sequence ID" value="TraesCS3B03G1429200.1.CDS1"/>
    <property type="gene ID" value="TraesCS3B03G1429200"/>
</dbReference>
<dbReference type="PANTHER" id="PTHR33453:SF34">
    <property type="entry name" value="RIBOSOME-INACTIVATING PROTEIN"/>
    <property type="match status" value="1"/>
</dbReference>
<comment type="function">
    <text evidence="3">The A chain is responsible for inhibiting protein synthesis through the catalytic inactivation of 60S ribosomal subunits by removing adenine from position 4,324 of 28S rRNA. The B chain binds to cell receptors and probably facilitates the entry into the cell of the A chain; B chains are also responsible for cell agglutination (lectin activity).</text>
</comment>
<dbReference type="SMR" id="A0A3B6FYZ0"/>
<dbReference type="Gene3D" id="2.80.10.50">
    <property type="match status" value="2"/>
</dbReference>
<keyword evidence="4" id="KW-0732">Signal</keyword>
<keyword evidence="3" id="KW-0652">Protein synthesis inhibitor</keyword>
<keyword evidence="3" id="KW-0800">Toxin</keyword>
<dbReference type="Gramene" id="TraesSTA3B03G01770140.2">
    <property type="protein sequence ID" value="TraesSTA3B03G01770140.2.CDS1"/>
    <property type="gene ID" value="TraesSTA3B03G01770140"/>
</dbReference>
<evidence type="ECO:0000313" key="6">
    <source>
        <dbReference type="EnsemblPlants" id="TraesCS3B02G572200.1.cds1"/>
    </source>
</evidence>
<dbReference type="Gramene" id="TraesLDM3B03G01778720.1">
    <property type="protein sequence ID" value="TraesLDM3B03G01778720.1.CDS1"/>
    <property type="gene ID" value="TraesLDM3B03G01778720"/>
</dbReference>
<dbReference type="Gene3D" id="4.10.470.10">
    <property type="entry name" value="Ricin (A Subunit), domain 2"/>
    <property type="match status" value="1"/>
</dbReference>
<comment type="similarity">
    <text evidence="3">Belongs to the ribosome-inactivating protein family.</text>
</comment>
<dbReference type="STRING" id="4565.A0A3B6FYZ0"/>
<dbReference type="EC" id="3.2.2.22" evidence="3"/>
<comment type="subunit">
    <text evidence="3">Might form dimers or tetramers of disulfide-linked A and B chains.</text>
</comment>
<evidence type="ECO:0000256" key="3">
    <source>
        <dbReference type="RuleBase" id="RU004915"/>
    </source>
</evidence>
<keyword evidence="3" id="KW-0378">Hydrolase</keyword>
<dbReference type="GeneID" id="123068011"/>
<dbReference type="PANTHER" id="PTHR33453">
    <property type="match status" value="1"/>
</dbReference>
<dbReference type="Gene3D" id="3.40.420.10">
    <property type="entry name" value="Ricin (A subunit), domain 1"/>
    <property type="match status" value="1"/>
</dbReference>
<feature type="domain" description="Ricin B lectin" evidence="5">
    <location>
        <begin position="343"/>
        <end position="468"/>
    </location>
</feature>
<dbReference type="Gramene" id="TraesCS3B02G572200.1">
    <property type="protein sequence ID" value="TraesCS3B02G572200.1.cds1"/>
    <property type="gene ID" value="TraesCS3B02G572200"/>
</dbReference>
<reference evidence="6" key="2">
    <citation type="submission" date="2018-10" db="UniProtKB">
        <authorList>
            <consortium name="EnsemblPlants"/>
        </authorList>
    </citation>
    <scope>IDENTIFICATION</scope>
</reference>
<evidence type="ECO:0000313" key="7">
    <source>
        <dbReference type="Proteomes" id="UP000019116"/>
    </source>
</evidence>
<comment type="catalytic activity">
    <reaction evidence="3">
        <text>Endohydrolysis of the N-glycosidic bond at one specific adenosine on the 28S rRNA.</text>
        <dbReference type="EC" id="3.2.2.22"/>
    </reaction>
</comment>
<dbReference type="GO" id="GO:0017148">
    <property type="term" value="P:negative regulation of translation"/>
    <property type="evidence" value="ECO:0007669"/>
    <property type="project" value="UniProtKB-KW"/>
</dbReference>
<reference evidence="6" key="1">
    <citation type="submission" date="2018-08" db="EMBL/GenBank/DDBJ databases">
        <authorList>
            <person name="Rossello M."/>
        </authorList>
    </citation>
    <scope>NUCLEOTIDE SEQUENCE [LARGE SCALE GENOMIC DNA]</scope>
    <source>
        <strain evidence="6">cv. Chinese Spring</strain>
    </source>
</reference>
<dbReference type="EnsemblPlants" id="TraesCS3B02G572200.1">
    <property type="protein sequence ID" value="TraesCS3B02G572200.1.cds1"/>
    <property type="gene ID" value="TraesCS3B02G572200"/>
</dbReference>
<accession>A0A3B6FYZ0</accession>